<dbReference type="InterPro" id="IPR004358">
    <property type="entry name" value="Sig_transdc_His_kin-like_C"/>
</dbReference>
<dbReference type="SMART" id="SM00387">
    <property type="entry name" value="HATPase_c"/>
    <property type="match status" value="1"/>
</dbReference>
<dbReference type="Gene3D" id="3.30.565.10">
    <property type="entry name" value="Histidine kinase-like ATPase, C-terminal domain"/>
    <property type="match status" value="1"/>
</dbReference>
<dbReference type="PANTHER" id="PTHR43304:SF1">
    <property type="entry name" value="PAC DOMAIN-CONTAINING PROTEIN"/>
    <property type="match status" value="1"/>
</dbReference>
<dbReference type="SUPFAM" id="SSF55874">
    <property type="entry name" value="ATPase domain of HSP90 chaperone/DNA topoisomerase II/histidine kinase"/>
    <property type="match status" value="1"/>
</dbReference>
<dbReference type="SMART" id="SM00086">
    <property type="entry name" value="PAC"/>
    <property type="match status" value="4"/>
</dbReference>
<feature type="domain" description="PAS" evidence="7">
    <location>
        <begin position="279"/>
        <end position="349"/>
    </location>
</feature>
<dbReference type="InterPro" id="IPR035965">
    <property type="entry name" value="PAS-like_dom_sf"/>
</dbReference>
<dbReference type="RefSeq" id="WP_111445986.1">
    <property type="nucleotide sequence ID" value="NZ_QKZK01000016.1"/>
</dbReference>
<dbReference type="PRINTS" id="PR00344">
    <property type="entry name" value="BCTRLSENSOR"/>
</dbReference>
<dbReference type="InterPro" id="IPR052162">
    <property type="entry name" value="Sensor_kinase/Photoreceptor"/>
</dbReference>
<dbReference type="SMART" id="SM00388">
    <property type="entry name" value="HisKA"/>
    <property type="match status" value="1"/>
</dbReference>
<dbReference type="SUPFAM" id="SSF55785">
    <property type="entry name" value="PYP-like sensor domain (PAS domain)"/>
    <property type="match status" value="4"/>
</dbReference>
<dbReference type="CDD" id="cd00130">
    <property type="entry name" value="PAS"/>
    <property type="match status" value="4"/>
</dbReference>
<dbReference type="GO" id="GO:0006355">
    <property type="term" value="P:regulation of DNA-templated transcription"/>
    <property type="evidence" value="ECO:0007669"/>
    <property type="project" value="InterPro"/>
</dbReference>
<dbReference type="Pfam" id="PF02518">
    <property type="entry name" value="HATPase_c"/>
    <property type="match status" value="1"/>
</dbReference>
<proteinExistence type="predicted"/>
<dbReference type="SUPFAM" id="SSF47384">
    <property type="entry name" value="Homodimeric domain of signal transducing histidine kinase"/>
    <property type="match status" value="1"/>
</dbReference>
<accession>A0A2W7N5G1</accession>
<name>A0A2W7N5G1_9BACT</name>
<evidence type="ECO:0000256" key="3">
    <source>
        <dbReference type="ARBA" id="ARBA00022553"/>
    </source>
</evidence>
<dbReference type="CDD" id="cd00082">
    <property type="entry name" value="HisKA"/>
    <property type="match status" value="1"/>
</dbReference>
<protein>
    <recommendedName>
        <fullName evidence="2">histidine kinase</fullName>
        <ecNumber evidence="2">2.7.13.3</ecNumber>
    </recommendedName>
</protein>
<dbReference type="Gene3D" id="1.10.287.130">
    <property type="match status" value="1"/>
</dbReference>
<dbReference type="PROSITE" id="PS50113">
    <property type="entry name" value="PAC"/>
    <property type="match status" value="2"/>
</dbReference>
<dbReference type="GO" id="GO:0000155">
    <property type="term" value="F:phosphorelay sensor kinase activity"/>
    <property type="evidence" value="ECO:0007669"/>
    <property type="project" value="InterPro"/>
</dbReference>
<comment type="caution">
    <text evidence="9">The sequence shown here is derived from an EMBL/GenBank/DDBJ whole genome shotgun (WGS) entry which is preliminary data.</text>
</comment>
<dbReference type="SMART" id="SM00091">
    <property type="entry name" value="PAS"/>
    <property type="match status" value="4"/>
</dbReference>
<comment type="catalytic activity">
    <reaction evidence="1">
        <text>ATP + protein L-histidine = ADP + protein N-phospho-L-histidine.</text>
        <dbReference type="EC" id="2.7.13.3"/>
    </reaction>
</comment>
<dbReference type="PROSITE" id="PS50109">
    <property type="entry name" value="HIS_KIN"/>
    <property type="match status" value="1"/>
</dbReference>
<dbReference type="EC" id="2.7.13.3" evidence="2"/>
<dbReference type="InterPro" id="IPR013767">
    <property type="entry name" value="PAS_fold"/>
</dbReference>
<dbReference type="InterPro" id="IPR000014">
    <property type="entry name" value="PAS"/>
</dbReference>
<dbReference type="PANTHER" id="PTHR43304">
    <property type="entry name" value="PHYTOCHROME-LIKE PROTEIN CPH1"/>
    <property type="match status" value="1"/>
</dbReference>
<reference evidence="9 10" key="1">
    <citation type="submission" date="2018-06" db="EMBL/GenBank/DDBJ databases">
        <title>Genomic Encyclopedia of Archaeal and Bacterial Type Strains, Phase II (KMG-II): from individual species to whole genera.</title>
        <authorList>
            <person name="Goeker M."/>
        </authorList>
    </citation>
    <scope>NUCLEOTIDE SEQUENCE [LARGE SCALE GENOMIC DNA]</scope>
    <source>
        <strain evidence="9 10">DSM 6779</strain>
    </source>
</reference>
<evidence type="ECO:0000256" key="1">
    <source>
        <dbReference type="ARBA" id="ARBA00000085"/>
    </source>
</evidence>
<organism evidence="9 10">
    <name type="scientific">Breznakibacter xylanolyticus</name>
    <dbReference type="NCBI Taxonomy" id="990"/>
    <lineage>
        <taxon>Bacteria</taxon>
        <taxon>Pseudomonadati</taxon>
        <taxon>Bacteroidota</taxon>
        <taxon>Bacteroidia</taxon>
        <taxon>Marinilabiliales</taxon>
        <taxon>Marinilabiliaceae</taxon>
        <taxon>Breznakibacter</taxon>
    </lineage>
</organism>
<feature type="domain" description="PAS" evidence="7">
    <location>
        <begin position="405"/>
        <end position="475"/>
    </location>
</feature>
<evidence type="ECO:0000259" key="6">
    <source>
        <dbReference type="PROSITE" id="PS50109"/>
    </source>
</evidence>
<evidence type="ECO:0000256" key="2">
    <source>
        <dbReference type="ARBA" id="ARBA00012438"/>
    </source>
</evidence>
<dbReference type="Gene3D" id="3.30.450.20">
    <property type="entry name" value="PAS domain"/>
    <property type="match status" value="4"/>
</dbReference>
<dbReference type="Gene3D" id="2.10.70.100">
    <property type="match status" value="1"/>
</dbReference>
<feature type="domain" description="PAC" evidence="8">
    <location>
        <begin position="352"/>
        <end position="404"/>
    </location>
</feature>
<dbReference type="InterPro" id="IPR003661">
    <property type="entry name" value="HisK_dim/P_dom"/>
</dbReference>
<dbReference type="InterPro" id="IPR001610">
    <property type="entry name" value="PAC"/>
</dbReference>
<dbReference type="InterPro" id="IPR036890">
    <property type="entry name" value="HATPase_C_sf"/>
</dbReference>
<gene>
    <name evidence="9" type="ORF">LX69_02137</name>
</gene>
<dbReference type="PROSITE" id="PS50112">
    <property type="entry name" value="PAS"/>
    <property type="match status" value="2"/>
</dbReference>
<evidence type="ECO:0000259" key="7">
    <source>
        <dbReference type="PROSITE" id="PS50112"/>
    </source>
</evidence>
<dbReference type="InterPro" id="IPR000700">
    <property type="entry name" value="PAS-assoc_C"/>
</dbReference>
<sequence length="760" mass="87029">MQGQSTDKGTTDPFGYHPKATHVDALSRIYQKAWHSKTFAMLLVDAEGVILNLSAYAEELFRQPAIHLMGYPMTDLIIPGEKSEFDDCLFQARTRKEEFTTRYFHLRAPSEKTVYFTFEFISDDDDNAQYLLLMRDVTDQEVYSNNLRNKELYLNMAQKIANLGHYLLDIPSGYWTCSPELDVIFGIDGHYAKTIEGWLEIIHPDDREMMGGYFLNEVVGHCQPFNKEYRIVRIKDGVTRWIHGKGELRMNKHNEPMQMIGTIQDITERKQHEAELRASRALYHDLVETSQDLVWQCDARGHFVFLNQAWEQLLGYRQEEMLGRHFTDFQSASRTEAGHETLRRILSEGNIRGHESCYLNRQGDPVYLVFNAKRVDDEHGNVTGIRGTAYDYTESRRNQQLLKEKSDELDRFFNTALDLLCVCRIDGTFMRVNPEWTNVLGYEMDEIVGQNFLNMVHPEDLEGTLGALRLLKQNESVFNFVNRCRTISGAYKYIEWRSTLVGDLIYAAARDISERIEIEETQRLVNKELEDSNAQKDKFLYIIAHDLRNPLSNILGFTDLLANNYASYTVEEAGRLLNMLNDSTHALYELIENLLNWALSKTGRIVFQPSQISLWRIANSVVGQLHSLAKSKDIHLLNKVPSLAEAWGDNAMMTTIIRNLVSNAIKFSHPGAVIAINYHEQPGLAILEVKDQGVGISPEVIPILFWAEEVYSTHGTMGERGTGLGLPLCKELMEKQNGHIWVESELGQGSSFFVSLPLVP</sequence>
<feature type="domain" description="PAC" evidence="8">
    <location>
        <begin position="225"/>
        <end position="278"/>
    </location>
</feature>
<dbReference type="Proteomes" id="UP000249239">
    <property type="component" value="Unassembled WGS sequence"/>
</dbReference>
<dbReference type="OrthoDB" id="9124519at2"/>
<dbReference type="Pfam" id="PF00989">
    <property type="entry name" value="PAS"/>
    <property type="match status" value="2"/>
</dbReference>
<evidence type="ECO:0000313" key="10">
    <source>
        <dbReference type="Proteomes" id="UP000249239"/>
    </source>
</evidence>
<dbReference type="InterPro" id="IPR013655">
    <property type="entry name" value="PAS_fold_3"/>
</dbReference>
<dbReference type="InterPro" id="IPR036097">
    <property type="entry name" value="HisK_dim/P_sf"/>
</dbReference>
<evidence type="ECO:0000256" key="4">
    <source>
        <dbReference type="ARBA" id="ARBA00022679"/>
    </source>
</evidence>
<feature type="domain" description="Histidine kinase" evidence="6">
    <location>
        <begin position="542"/>
        <end position="760"/>
    </location>
</feature>
<dbReference type="Pfam" id="PF00512">
    <property type="entry name" value="HisKA"/>
    <property type="match status" value="1"/>
</dbReference>
<keyword evidence="4" id="KW-0808">Transferase</keyword>
<keyword evidence="3" id="KW-0597">Phosphoprotein</keyword>
<evidence type="ECO:0000256" key="5">
    <source>
        <dbReference type="ARBA" id="ARBA00022777"/>
    </source>
</evidence>
<evidence type="ECO:0000259" key="8">
    <source>
        <dbReference type="PROSITE" id="PS50113"/>
    </source>
</evidence>
<dbReference type="InterPro" id="IPR005467">
    <property type="entry name" value="His_kinase_dom"/>
</dbReference>
<dbReference type="Pfam" id="PF08447">
    <property type="entry name" value="PAS_3"/>
    <property type="match status" value="2"/>
</dbReference>
<keyword evidence="5" id="KW-0418">Kinase</keyword>
<keyword evidence="10" id="KW-1185">Reference proteome</keyword>
<evidence type="ECO:0000313" key="9">
    <source>
        <dbReference type="EMBL" id="PZX15300.1"/>
    </source>
</evidence>
<dbReference type="InterPro" id="IPR003594">
    <property type="entry name" value="HATPase_dom"/>
</dbReference>
<dbReference type="AlphaFoldDB" id="A0A2W7N5G1"/>
<dbReference type="EMBL" id="QKZK01000016">
    <property type="protein sequence ID" value="PZX15300.1"/>
    <property type="molecule type" value="Genomic_DNA"/>
</dbReference>
<dbReference type="NCBIfam" id="TIGR00229">
    <property type="entry name" value="sensory_box"/>
    <property type="match status" value="4"/>
</dbReference>